<dbReference type="RefSeq" id="WP_378249230.1">
    <property type="nucleotide sequence ID" value="NZ_JBHSKF010000011.1"/>
</dbReference>
<evidence type="ECO:0000313" key="1">
    <source>
        <dbReference type="EMBL" id="MFC5289379.1"/>
    </source>
</evidence>
<accession>A0ABW0ETD1</accession>
<gene>
    <name evidence="1" type="ORF">ACFPM7_20200</name>
</gene>
<sequence>MAAPIPYVEIAAAVVTRMVAEHPAFAARVVEAVVVDAAGELAGAVGPDFPRLLVIRSSARLAAMAGSPIAISRAEPVGPATRRRTSGW</sequence>
<reference evidence="2" key="1">
    <citation type="journal article" date="2019" name="Int. J. Syst. Evol. Microbiol.">
        <title>The Global Catalogue of Microorganisms (GCM) 10K type strain sequencing project: providing services to taxonomists for standard genome sequencing and annotation.</title>
        <authorList>
            <consortium name="The Broad Institute Genomics Platform"/>
            <consortium name="The Broad Institute Genome Sequencing Center for Infectious Disease"/>
            <person name="Wu L."/>
            <person name="Ma J."/>
        </authorList>
    </citation>
    <scope>NUCLEOTIDE SEQUENCE [LARGE SCALE GENOMIC DNA]</scope>
    <source>
        <strain evidence="2">CCUG 59778</strain>
    </source>
</reference>
<proteinExistence type="predicted"/>
<dbReference type="Proteomes" id="UP001596157">
    <property type="component" value="Unassembled WGS sequence"/>
</dbReference>
<name>A0ABW0ETD1_9PSEU</name>
<organism evidence="1 2">
    <name type="scientific">Actinokineospora guangxiensis</name>
    <dbReference type="NCBI Taxonomy" id="1490288"/>
    <lineage>
        <taxon>Bacteria</taxon>
        <taxon>Bacillati</taxon>
        <taxon>Actinomycetota</taxon>
        <taxon>Actinomycetes</taxon>
        <taxon>Pseudonocardiales</taxon>
        <taxon>Pseudonocardiaceae</taxon>
        <taxon>Actinokineospora</taxon>
    </lineage>
</organism>
<keyword evidence="2" id="KW-1185">Reference proteome</keyword>
<protein>
    <recommendedName>
        <fullName evidence="3">Cytidine deaminase</fullName>
    </recommendedName>
</protein>
<comment type="caution">
    <text evidence="1">The sequence shown here is derived from an EMBL/GenBank/DDBJ whole genome shotgun (WGS) entry which is preliminary data.</text>
</comment>
<dbReference type="EMBL" id="JBHSKF010000011">
    <property type="protein sequence ID" value="MFC5289379.1"/>
    <property type="molecule type" value="Genomic_DNA"/>
</dbReference>
<evidence type="ECO:0000313" key="2">
    <source>
        <dbReference type="Proteomes" id="UP001596157"/>
    </source>
</evidence>
<evidence type="ECO:0008006" key="3">
    <source>
        <dbReference type="Google" id="ProtNLM"/>
    </source>
</evidence>